<evidence type="ECO:0000313" key="2">
    <source>
        <dbReference type="Proteomes" id="UP001058353"/>
    </source>
</evidence>
<dbReference type="Proteomes" id="UP001058353">
    <property type="component" value="Chromosome"/>
</dbReference>
<evidence type="ECO:0000313" key="1">
    <source>
        <dbReference type="EMBL" id="BDO14906.1"/>
    </source>
</evidence>
<accession>A0AAN1Y7F4</accession>
<organism evidence="1 2">
    <name type="scientific">Klebsiella quasipneumoniae subsp. quasipneumoniae</name>
    <dbReference type="NCBI Taxonomy" id="1667327"/>
    <lineage>
        <taxon>Bacteria</taxon>
        <taxon>Pseudomonadati</taxon>
        <taxon>Pseudomonadota</taxon>
        <taxon>Gammaproteobacteria</taxon>
        <taxon>Enterobacterales</taxon>
        <taxon>Enterobacteriaceae</taxon>
        <taxon>Klebsiella/Raoultella group</taxon>
        <taxon>Klebsiella</taxon>
        <taxon>Klebsiella pneumoniae complex</taxon>
    </lineage>
</organism>
<proteinExistence type="predicted"/>
<dbReference type="AlphaFoldDB" id="A0AAN1Y7F4"/>
<reference evidence="1" key="1">
    <citation type="submission" date="2022-07" db="EMBL/GenBank/DDBJ databases">
        <title>Complete genome sequence of carbapenem-resistant Klebsiella spp. in Japan.</title>
        <authorList>
            <person name="Maehana S."/>
            <person name="Suzuki M."/>
            <person name="Kitasato H."/>
        </authorList>
    </citation>
    <scope>NUCLEOTIDE SEQUENCE</scope>
    <source>
        <strain evidence="1">KAM644</strain>
    </source>
</reference>
<dbReference type="EMBL" id="AP026407">
    <property type="protein sequence ID" value="BDO14906.1"/>
    <property type="molecule type" value="Genomic_DNA"/>
</dbReference>
<protein>
    <submittedName>
        <fullName evidence="1">Uncharacterized protein</fullName>
    </submittedName>
</protein>
<sequence length="52" mass="5681">MGAFCVRSREMLQMKLNARQVDAAKPREKAYKLAEGAGCILKLFPLVPDTGG</sequence>
<gene>
    <name evidence="1" type="ORF">KAM644c_39720</name>
</gene>
<name>A0AAN1Y7F4_9ENTR</name>